<accession>D2V2S4</accession>
<feature type="region of interest" description="Disordered" evidence="3">
    <location>
        <begin position="333"/>
        <end position="365"/>
    </location>
</feature>
<evidence type="ECO:0000256" key="3">
    <source>
        <dbReference type="SAM" id="MobiDB-lite"/>
    </source>
</evidence>
<protein>
    <submittedName>
        <fullName evidence="5">Predicted protein</fullName>
    </submittedName>
</protein>
<dbReference type="Proteomes" id="UP000006671">
    <property type="component" value="Unassembled WGS sequence"/>
</dbReference>
<dbReference type="AlphaFoldDB" id="D2V2S4"/>
<evidence type="ECO:0000259" key="4">
    <source>
        <dbReference type="Pfam" id="PF08698"/>
    </source>
</evidence>
<dbReference type="OrthoDB" id="427886at2759"/>
<dbReference type="KEGG" id="ngr:NAEGRDRAFT_46235"/>
<dbReference type="OMA" id="ASTHYKG"/>
<evidence type="ECO:0000256" key="2">
    <source>
        <dbReference type="ARBA" id="ARBA00023242"/>
    </source>
</evidence>
<feature type="compositionally biased region" description="Low complexity" evidence="3">
    <location>
        <begin position="353"/>
        <end position="365"/>
    </location>
</feature>
<dbReference type="PANTHER" id="PTHR21686">
    <property type="entry name" value="DEOXYNUCLEOTIDYLTRANSFERASE TERMINAL-INTERACTING PROTEIN 2"/>
    <property type="match status" value="1"/>
</dbReference>
<dbReference type="EMBL" id="GG738849">
    <property type="protein sequence ID" value="EFC48947.1"/>
    <property type="molecule type" value="Genomic_DNA"/>
</dbReference>
<evidence type="ECO:0000313" key="6">
    <source>
        <dbReference type="Proteomes" id="UP000006671"/>
    </source>
</evidence>
<dbReference type="Pfam" id="PF08698">
    <property type="entry name" value="Fcf2"/>
    <property type="match status" value="1"/>
</dbReference>
<evidence type="ECO:0000313" key="5">
    <source>
        <dbReference type="EMBL" id="EFC48947.1"/>
    </source>
</evidence>
<evidence type="ECO:0000256" key="1">
    <source>
        <dbReference type="ARBA" id="ARBA00004604"/>
    </source>
</evidence>
<dbReference type="eggNOG" id="KOG3100">
    <property type="taxonomic scope" value="Eukaryota"/>
</dbReference>
<dbReference type="STRING" id="5762.D2V2S4"/>
<dbReference type="GeneID" id="8852546"/>
<name>D2V2S4_NAEGR</name>
<organism evidence="6">
    <name type="scientific">Naegleria gruberi</name>
    <name type="common">Amoeba</name>
    <dbReference type="NCBI Taxonomy" id="5762"/>
    <lineage>
        <taxon>Eukaryota</taxon>
        <taxon>Discoba</taxon>
        <taxon>Heterolobosea</taxon>
        <taxon>Tetramitia</taxon>
        <taxon>Eutetramitia</taxon>
        <taxon>Vahlkampfiidae</taxon>
        <taxon>Naegleria</taxon>
    </lineage>
</organism>
<dbReference type="InterPro" id="IPR039883">
    <property type="entry name" value="Fcf2/DNTTIP2"/>
</dbReference>
<dbReference type="InParanoid" id="D2V2S4"/>
<dbReference type="InterPro" id="IPR014810">
    <property type="entry name" value="Fcf2_C"/>
</dbReference>
<dbReference type="VEuPathDB" id="AmoebaDB:NAEGRDRAFT_46235"/>
<feature type="domain" description="Fcf2 pre-rRNA processing C-terminal" evidence="4">
    <location>
        <begin position="228"/>
        <end position="325"/>
    </location>
</feature>
<keyword evidence="2" id="KW-0539">Nucleus</keyword>
<dbReference type="GO" id="GO:0006396">
    <property type="term" value="P:RNA processing"/>
    <property type="evidence" value="ECO:0007669"/>
    <property type="project" value="TreeGrafter"/>
</dbReference>
<keyword evidence="6" id="KW-1185">Reference proteome</keyword>
<sequence length="365" mass="41403">MKRFVKENVKEYERNFTIDDSNNRTSSSSDNEDQLVAEKLFTDQEVIIMNERLKDLNLSFQKSLSKCFNLNLPYKITTEDSKCLIKCKSLLPSEEEAKTISSCSIFTKGFFKFDEDSGAFTLDKALIGEKSLDEVKSTAYGFISRGEISTSVNTQNNKNQALSHKQLLHKDVNAYLEKESVLNGIEDKLMAPVLRSSSFSKSEKKEHEKLTTLLDPNYTPASIVDKNVNAGKGWANMAAPRMTPELKQELVAMQLKRASEGEGKRIKSSSVAQFDEDNMPKYFQIGTIVDNAKEFYSNRVVKKKRQQSFLDELIQDDKEHGYVSQRYAQLQDQMDQVQKRKKRKLMKKIAQNSKGGSSSGGSSKK</sequence>
<comment type="subcellular location">
    <subcellularLocation>
        <location evidence="1">Nucleus</location>
        <location evidence="1">Nucleolus</location>
    </subcellularLocation>
</comment>
<reference evidence="5 6" key="1">
    <citation type="journal article" date="2010" name="Cell">
        <title>The genome of Naegleria gruberi illuminates early eukaryotic versatility.</title>
        <authorList>
            <person name="Fritz-Laylin L.K."/>
            <person name="Prochnik S.E."/>
            <person name="Ginger M.L."/>
            <person name="Dacks J.B."/>
            <person name="Carpenter M.L."/>
            <person name="Field M.C."/>
            <person name="Kuo A."/>
            <person name="Paredez A."/>
            <person name="Chapman J."/>
            <person name="Pham J."/>
            <person name="Shu S."/>
            <person name="Neupane R."/>
            <person name="Cipriano M."/>
            <person name="Mancuso J."/>
            <person name="Tu H."/>
            <person name="Salamov A."/>
            <person name="Lindquist E."/>
            <person name="Shapiro H."/>
            <person name="Lucas S."/>
            <person name="Grigoriev I.V."/>
            <person name="Cande W.Z."/>
            <person name="Fulton C."/>
            <person name="Rokhsar D.S."/>
            <person name="Dawson S.C."/>
        </authorList>
    </citation>
    <scope>NUCLEOTIDE SEQUENCE [LARGE SCALE GENOMIC DNA]</scope>
    <source>
        <strain evidence="5 6">NEG-M</strain>
    </source>
</reference>
<dbReference type="PANTHER" id="PTHR21686:SF12">
    <property type="entry name" value="DEOXYNUCLEOTIDYLTRANSFERASE TERMINAL-INTERACTING PROTEIN 2"/>
    <property type="match status" value="1"/>
</dbReference>
<dbReference type="GO" id="GO:0003723">
    <property type="term" value="F:RNA binding"/>
    <property type="evidence" value="ECO:0007669"/>
    <property type="project" value="TreeGrafter"/>
</dbReference>
<gene>
    <name evidence="5" type="ORF">NAEGRDRAFT_46235</name>
</gene>
<proteinExistence type="predicted"/>
<dbReference type="RefSeq" id="XP_002681691.1">
    <property type="nucleotide sequence ID" value="XM_002681645.1"/>
</dbReference>
<dbReference type="GO" id="GO:0005730">
    <property type="term" value="C:nucleolus"/>
    <property type="evidence" value="ECO:0007669"/>
    <property type="project" value="UniProtKB-SubCell"/>
</dbReference>